<dbReference type="EMBL" id="APLQ01000010">
    <property type="protein sequence ID" value="ENO16691.1"/>
    <property type="molecule type" value="Genomic_DNA"/>
</dbReference>
<organism evidence="2 3">
    <name type="scientific">Marinobacter nanhaiticus D15-8W</name>
    <dbReference type="NCBI Taxonomy" id="626887"/>
    <lineage>
        <taxon>Bacteria</taxon>
        <taxon>Pseudomonadati</taxon>
        <taxon>Pseudomonadota</taxon>
        <taxon>Gammaproteobacteria</taxon>
        <taxon>Pseudomonadales</taxon>
        <taxon>Marinobacteraceae</taxon>
        <taxon>Marinobacter</taxon>
    </lineage>
</organism>
<evidence type="ECO:0000313" key="3">
    <source>
        <dbReference type="Proteomes" id="UP000013165"/>
    </source>
</evidence>
<dbReference type="PANTHER" id="PTHR22602">
    <property type="entry name" value="TRANSFERASE CAF17, MITOCHONDRIAL-RELATED"/>
    <property type="match status" value="1"/>
</dbReference>
<accession>N6WYQ1</accession>
<sequence>MSDTATPTESTSTTGTAHLASANRPKAAIARVESARLYRVGGKDPHKFLHGQLSQSLDDVKPDKSRRAAACNPKGRAYALPLLADYEGDIVLRLPRRIADEVTSQLNKFLMLFRGTDMKPLEQAHLYGFWGEATAEALLPEAMELKLPGDSITLAGGKLIRVQDTAEGVARYEYWQIDDSAPIPEGAEATEADWAASEISAGLAELSPSTMSEYVPQMLNLQHVDGIHFKKGCYTGQEVIARMHYLGQLKKSIFRLSLPSERPVEVGTQIIANDKAVGEVINSVGFDDGHQEILAVVKHAALSTPDWHLEGFDPSLERLPLPYKVPEQEAAGN</sequence>
<dbReference type="GO" id="GO:0016226">
    <property type="term" value="P:iron-sulfur cluster assembly"/>
    <property type="evidence" value="ECO:0007669"/>
    <property type="project" value="TreeGrafter"/>
</dbReference>
<dbReference type="PATRIC" id="fig|626887.3.peg.634"/>
<dbReference type="InterPro" id="IPR029043">
    <property type="entry name" value="GcvT/YgfZ_C"/>
</dbReference>
<dbReference type="STRING" id="626887.J057_03255"/>
<dbReference type="HOGENOM" id="CLU_007884_6_2_6"/>
<dbReference type="Proteomes" id="UP000013165">
    <property type="component" value="Unassembled WGS sequence"/>
</dbReference>
<dbReference type="PANTHER" id="PTHR22602:SF0">
    <property type="entry name" value="TRANSFERASE CAF17, MITOCHONDRIAL-RELATED"/>
    <property type="match status" value="1"/>
</dbReference>
<dbReference type="SUPFAM" id="SSF101790">
    <property type="entry name" value="Aminomethyltransferase beta-barrel domain"/>
    <property type="match status" value="1"/>
</dbReference>
<reference evidence="2 3" key="1">
    <citation type="journal article" date="2013" name="Genome Announc.">
        <title>Genome Sequence of the Polycyclic Aromatic Hydrocarbon-Degrading Bacterium Strain Marinobacter nanhaiticus D15-8WT.</title>
        <authorList>
            <person name="Cui Z."/>
            <person name="Gao W."/>
            <person name="Li Q."/>
            <person name="Xu G."/>
            <person name="Zheng L."/>
        </authorList>
    </citation>
    <scope>NUCLEOTIDE SEQUENCE [LARGE SCALE GENOMIC DNA]</scope>
    <source>
        <strain evidence="2 3">D15-8W</strain>
    </source>
</reference>
<dbReference type="Gene3D" id="2.40.30.160">
    <property type="match status" value="1"/>
</dbReference>
<comment type="caution">
    <text evidence="2">The sequence shown here is derived from an EMBL/GenBank/DDBJ whole genome shotgun (WGS) entry which is preliminary data.</text>
</comment>
<dbReference type="NCBIfam" id="TIGR03317">
    <property type="entry name" value="ygfZ_signature"/>
    <property type="match status" value="1"/>
</dbReference>
<dbReference type="RefSeq" id="WP_004583201.1">
    <property type="nucleotide sequence ID" value="NZ_AP028878.1"/>
</dbReference>
<dbReference type="InterPro" id="IPR017703">
    <property type="entry name" value="YgfZ/GCV_T_CS"/>
</dbReference>
<keyword evidence="3" id="KW-1185">Reference proteome</keyword>
<dbReference type="AlphaFoldDB" id="N6WYQ1"/>
<dbReference type="eggNOG" id="COG0354">
    <property type="taxonomic scope" value="Bacteria"/>
</dbReference>
<evidence type="ECO:0000313" key="2">
    <source>
        <dbReference type="EMBL" id="ENO16691.1"/>
    </source>
</evidence>
<gene>
    <name evidence="2" type="ORF">J057_03255</name>
</gene>
<dbReference type="OrthoDB" id="9796287at2"/>
<feature type="region of interest" description="Disordered" evidence="1">
    <location>
        <begin position="1"/>
        <end position="25"/>
    </location>
</feature>
<name>N6WYQ1_9GAMM</name>
<dbReference type="Gene3D" id="3.30.70.1630">
    <property type="match status" value="1"/>
</dbReference>
<dbReference type="Gene3D" id="3.30.70.1400">
    <property type="entry name" value="Aminomethyltransferase beta-barrel domains"/>
    <property type="match status" value="1"/>
</dbReference>
<feature type="compositionally biased region" description="Low complexity" evidence="1">
    <location>
        <begin position="1"/>
        <end position="16"/>
    </location>
</feature>
<evidence type="ECO:0000256" key="1">
    <source>
        <dbReference type="SAM" id="MobiDB-lite"/>
    </source>
</evidence>
<protein>
    <submittedName>
        <fullName evidence="2">Folate-binding protein</fullName>
    </submittedName>
</protein>
<dbReference type="InterPro" id="IPR045179">
    <property type="entry name" value="YgfZ/GcvT"/>
</dbReference>
<dbReference type="SUPFAM" id="SSF103025">
    <property type="entry name" value="Folate-binding domain"/>
    <property type="match status" value="1"/>
</dbReference>
<proteinExistence type="predicted"/>